<dbReference type="Proteomes" id="UP000042997">
    <property type="component" value="Unassembled WGS sequence"/>
</dbReference>
<proteinExistence type="predicted"/>
<dbReference type="AlphaFoldDB" id="A0A098BG57"/>
<reference evidence="1 2" key="1">
    <citation type="journal article" date="2014" name="Genome Announc.">
        <title>Draft Genome Sequence of Propane- and Butane-Oxidizing Actinobacterium Rhodococcus ruber IEGM 231.</title>
        <authorList>
            <person name="Ivshina I.B."/>
            <person name="Kuyukina M.S."/>
            <person name="Krivoruchko A.V."/>
            <person name="Barbe V."/>
            <person name="Fischer C."/>
        </authorList>
    </citation>
    <scope>NUCLEOTIDE SEQUENCE [LARGE SCALE GENOMIC DNA]</scope>
</reference>
<gene>
    <name evidence="1" type="ORF">RHRU231_230005</name>
</gene>
<sequence>MRITLAGYRIDRVWKMLRQRAGVSGKNWPGSWGGPVRCLVGRSVGQAGTVYRGGETKANA</sequence>
<name>A0A098BG57_9NOCA</name>
<evidence type="ECO:0000313" key="1">
    <source>
        <dbReference type="EMBL" id="CDZ87177.1"/>
    </source>
</evidence>
<protein>
    <submittedName>
        <fullName evidence="1">Uncharacterized protein</fullName>
    </submittedName>
</protein>
<evidence type="ECO:0000313" key="2">
    <source>
        <dbReference type="Proteomes" id="UP000042997"/>
    </source>
</evidence>
<dbReference type="EMBL" id="CCSD01000032">
    <property type="protein sequence ID" value="CDZ87177.1"/>
    <property type="molecule type" value="Genomic_DNA"/>
</dbReference>
<organism evidence="1 2">
    <name type="scientific">Rhodococcus ruber</name>
    <dbReference type="NCBI Taxonomy" id="1830"/>
    <lineage>
        <taxon>Bacteria</taxon>
        <taxon>Bacillati</taxon>
        <taxon>Actinomycetota</taxon>
        <taxon>Actinomycetes</taxon>
        <taxon>Mycobacteriales</taxon>
        <taxon>Nocardiaceae</taxon>
        <taxon>Rhodococcus</taxon>
    </lineage>
</organism>
<accession>A0A098BG57</accession>